<protein>
    <submittedName>
        <fullName evidence="2">Uncharacterized protein</fullName>
    </submittedName>
</protein>
<organism evidence="2 3">
    <name type="scientific">Mycena alexandri</name>
    <dbReference type="NCBI Taxonomy" id="1745969"/>
    <lineage>
        <taxon>Eukaryota</taxon>
        <taxon>Fungi</taxon>
        <taxon>Dikarya</taxon>
        <taxon>Basidiomycota</taxon>
        <taxon>Agaricomycotina</taxon>
        <taxon>Agaricomycetes</taxon>
        <taxon>Agaricomycetidae</taxon>
        <taxon>Agaricales</taxon>
        <taxon>Marasmiineae</taxon>
        <taxon>Mycenaceae</taxon>
        <taxon>Mycena</taxon>
    </lineage>
</organism>
<comment type="caution">
    <text evidence="2">The sequence shown here is derived from an EMBL/GenBank/DDBJ whole genome shotgun (WGS) entry which is preliminary data.</text>
</comment>
<dbReference type="AlphaFoldDB" id="A0AAD6WY76"/>
<reference evidence="2" key="1">
    <citation type="submission" date="2023-03" db="EMBL/GenBank/DDBJ databases">
        <title>Massive genome expansion in bonnet fungi (Mycena s.s.) driven by repeated elements and novel gene families across ecological guilds.</title>
        <authorList>
            <consortium name="Lawrence Berkeley National Laboratory"/>
            <person name="Harder C.B."/>
            <person name="Miyauchi S."/>
            <person name="Viragh M."/>
            <person name="Kuo A."/>
            <person name="Thoen E."/>
            <person name="Andreopoulos B."/>
            <person name="Lu D."/>
            <person name="Skrede I."/>
            <person name="Drula E."/>
            <person name="Henrissat B."/>
            <person name="Morin E."/>
            <person name="Kohler A."/>
            <person name="Barry K."/>
            <person name="LaButti K."/>
            <person name="Morin E."/>
            <person name="Salamov A."/>
            <person name="Lipzen A."/>
            <person name="Mereny Z."/>
            <person name="Hegedus B."/>
            <person name="Baldrian P."/>
            <person name="Stursova M."/>
            <person name="Weitz H."/>
            <person name="Taylor A."/>
            <person name="Grigoriev I.V."/>
            <person name="Nagy L.G."/>
            <person name="Martin F."/>
            <person name="Kauserud H."/>
        </authorList>
    </citation>
    <scope>NUCLEOTIDE SEQUENCE</scope>
    <source>
        <strain evidence="2">CBHHK200</strain>
    </source>
</reference>
<gene>
    <name evidence="2" type="ORF">C8F04DRAFT_1187513</name>
</gene>
<evidence type="ECO:0000313" key="3">
    <source>
        <dbReference type="Proteomes" id="UP001218188"/>
    </source>
</evidence>
<evidence type="ECO:0000256" key="1">
    <source>
        <dbReference type="SAM" id="MobiDB-lite"/>
    </source>
</evidence>
<feature type="compositionally biased region" description="Basic and acidic residues" evidence="1">
    <location>
        <begin position="154"/>
        <end position="170"/>
    </location>
</feature>
<keyword evidence="3" id="KW-1185">Reference proteome</keyword>
<sequence>MPFSSPFHRDGLLRTKEYIPSSLFASSVVWTRTGKEETLTQVMPGPLDPDGPAAPDAVLIVIGIVSDSNFLKLGTVGNWSSYTNDDWKKNDFSAAKYTFTILEPSLRSPKAVHQLRRAVATTSTAATALPASSPVAAVVVTANSVPSATAITAHHPDAPARRPDPRPRPY</sequence>
<dbReference type="Proteomes" id="UP001218188">
    <property type="component" value="Unassembled WGS sequence"/>
</dbReference>
<evidence type="ECO:0000313" key="2">
    <source>
        <dbReference type="EMBL" id="KAJ7029662.1"/>
    </source>
</evidence>
<proteinExistence type="predicted"/>
<dbReference type="EMBL" id="JARJCM010000099">
    <property type="protein sequence ID" value="KAJ7029662.1"/>
    <property type="molecule type" value="Genomic_DNA"/>
</dbReference>
<feature type="region of interest" description="Disordered" evidence="1">
    <location>
        <begin position="149"/>
        <end position="170"/>
    </location>
</feature>
<accession>A0AAD6WY76</accession>
<name>A0AAD6WY76_9AGAR</name>